<organism evidence="1 2">
    <name type="scientific">Candidatus Methanoperedens nitratireducens</name>
    <dbReference type="NCBI Taxonomy" id="1392998"/>
    <lineage>
        <taxon>Archaea</taxon>
        <taxon>Methanobacteriati</taxon>
        <taxon>Methanobacteriota</taxon>
        <taxon>Stenosarchaea group</taxon>
        <taxon>Methanomicrobia</taxon>
        <taxon>Methanosarcinales</taxon>
        <taxon>ANME-2 cluster</taxon>
        <taxon>Candidatus Methanoperedentaceae</taxon>
        <taxon>Candidatus Methanoperedens</taxon>
    </lineage>
</organism>
<evidence type="ECO:0000313" key="2">
    <source>
        <dbReference type="Proteomes" id="UP000027153"/>
    </source>
</evidence>
<dbReference type="AlphaFoldDB" id="A0A062VDA2"/>
<proteinExistence type="predicted"/>
<reference evidence="1 2" key="1">
    <citation type="journal article" date="2013" name="Nature">
        <title>Anaerobic oxidation of methane coupled to nitrate reduction in a novel archaeal lineage.</title>
        <authorList>
            <person name="Haroon M.F."/>
            <person name="Hu S."/>
            <person name="Shi Y."/>
            <person name="Imelfort M."/>
            <person name="Keller J."/>
            <person name="Hugenholtz P."/>
            <person name="Yuan Z."/>
            <person name="Tyson G.W."/>
        </authorList>
    </citation>
    <scope>NUCLEOTIDE SEQUENCE [LARGE SCALE GENOMIC DNA]</scope>
    <source>
        <strain evidence="1 2">ANME-2d</strain>
    </source>
</reference>
<keyword evidence="2" id="KW-1185">Reference proteome</keyword>
<gene>
    <name evidence="1" type="ORF">ANME2D_00292</name>
</gene>
<evidence type="ECO:0000313" key="1">
    <source>
        <dbReference type="EMBL" id="KCZ73230.1"/>
    </source>
</evidence>
<dbReference type="Proteomes" id="UP000027153">
    <property type="component" value="Unassembled WGS sequence"/>
</dbReference>
<comment type="caution">
    <text evidence="1">The sequence shown here is derived from an EMBL/GenBank/DDBJ whole genome shotgun (WGS) entry which is preliminary data.</text>
</comment>
<sequence precursor="true">MKKIYITIGICLLIMVMATPALALNPQPEPPSAERVSASIIYPPNPYIIFVPQVAVTNSPSLEEPLMDRR</sequence>
<protein>
    <submittedName>
        <fullName evidence="1">Uncharacterized protein</fullName>
    </submittedName>
</protein>
<name>A0A062VDA2_9EURY</name>
<dbReference type="RefSeq" id="WP_048088488.1">
    <property type="nucleotide sequence ID" value="NZ_JMIY01000001.1"/>
</dbReference>
<accession>A0A062VDA2</accession>
<dbReference type="EMBL" id="JMIY01000001">
    <property type="protein sequence ID" value="KCZ73230.1"/>
    <property type="molecule type" value="Genomic_DNA"/>
</dbReference>